<keyword evidence="10" id="KW-1185">Reference proteome</keyword>
<evidence type="ECO:0000256" key="4">
    <source>
        <dbReference type="SAM" id="SignalP"/>
    </source>
</evidence>
<feature type="chain" id="PRO_5031311075" evidence="4">
    <location>
        <begin position="26"/>
        <end position="391"/>
    </location>
</feature>
<evidence type="ECO:0000259" key="7">
    <source>
        <dbReference type="Pfam" id="PF25944"/>
    </source>
</evidence>
<accession>A0A7W6HUG8</accession>
<dbReference type="NCBIfam" id="TIGR01730">
    <property type="entry name" value="RND_mfp"/>
    <property type="match status" value="1"/>
</dbReference>
<gene>
    <name evidence="9" type="ORF">GGR14_000330</name>
</gene>
<evidence type="ECO:0000313" key="10">
    <source>
        <dbReference type="Proteomes" id="UP000546007"/>
    </source>
</evidence>
<dbReference type="Gene3D" id="1.10.287.470">
    <property type="entry name" value="Helix hairpin bin"/>
    <property type="match status" value="1"/>
</dbReference>
<feature type="domain" description="Multidrug resistance protein MdtA-like beta-barrel" evidence="7">
    <location>
        <begin position="212"/>
        <end position="289"/>
    </location>
</feature>
<keyword evidence="4" id="KW-0732">Signal</keyword>
<feature type="domain" description="Multidrug resistance protein MdtA-like C-terminal permuted SH3" evidence="8">
    <location>
        <begin position="303"/>
        <end position="364"/>
    </location>
</feature>
<organism evidence="9 10">
    <name type="scientific">Butyricimonas faecihominis</name>
    <dbReference type="NCBI Taxonomy" id="1472416"/>
    <lineage>
        <taxon>Bacteria</taxon>
        <taxon>Pseudomonadati</taxon>
        <taxon>Bacteroidota</taxon>
        <taxon>Bacteroidia</taxon>
        <taxon>Bacteroidales</taxon>
        <taxon>Odoribacteraceae</taxon>
        <taxon>Butyricimonas</taxon>
    </lineage>
</organism>
<dbReference type="PANTHER" id="PTHR30158:SF23">
    <property type="entry name" value="MULTIDRUG RESISTANCE PROTEIN MEXA"/>
    <property type="match status" value="1"/>
</dbReference>
<evidence type="ECO:0000313" key="9">
    <source>
        <dbReference type="EMBL" id="MBB4024569.1"/>
    </source>
</evidence>
<evidence type="ECO:0000259" key="6">
    <source>
        <dbReference type="Pfam" id="PF25917"/>
    </source>
</evidence>
<dbReference type="InterPro" id="IPR058627">
    <property type="entry name" value="MdtA-like_C"/>
</dbReference>
<dbReference type="InterPro" id="IPR006143">
    <property type="entry name" value="RND_pump_MFP"/>
</dbReference>
<evidence type="ECO:0000259" key="8">
    <source>
        <dbReference type="Pfam" id="PF25967"/>
    </source>
</evidence>
<comment type="caution">
    <text evidence="9">The sequence shown here is derived from an EMBL/GenBank/DDBJ whole genome shotgun (WGS) entry which is preliminary data.</text>
</comment>
<dbReference type="Gene3D" id="2.40.50.100">
    <property type="match status" value="1"/>
</dbReference>
<evidence type="ECO:0000256" key="3">
    <source>
        <dbReference type="SAM" id="Coils"/>
    </source>
</evidence>
<dbReference type="RefSeq" id="WP_164719743.1">
    <property type="nucleotide sequence ID" value="NZ_AP028155.1"/>
</dbReference>
<dbReference type="AlphaFoldDB" id="A0A7W6HUG8"/>
<dbReference type="SUPFAM" id="SSF111369">
    <property type="entry name" value="HlyD-like secretion proteins"/>
    <property type="match status" value="1"/>
</dbReference>
<dbReference type="GO" id="GO:0046677">
    <property type="term" value="P:response to antibiotic"/>
    <property type="evidence" value="ECO:0007669"/>
    <property type="project" value="TreeGrafter"/>
</dbReference>
<dbReference type="Pfam" id="PF25917">
    <property type="entry name" value="BSH_RND"/>
    <property type="match status" value="1"/>
</dbReference>
<dbReference type="InterPro" id="IPR058624">
    <property type="entry name" value="MdtA-like_HH"/>
</dbReference>
<feature type="domain" description="Multidrug resistance protein MdtA-like alpha-helical hairpin" evidence="5">
    <location>
        <begin position="106"/>
        <end position="174"/>
    </location>
</feature>
<dbReference type="Pfam" id="PF25967">
    <property type="entry name" value="RND-MFP_C"/>
    <property type="match status" value="1"/>
</dbReference>
<dbReference type="InterPro" id="IPR058626">
    <property type="entry name" value="MdtA-like_b-barrel"/>
</dbReference>
<feature type="domain" description="Multidrug resistance protein MdtA-like barrel-sandwich hybrid" evidence="6">
    <location>
        <begin position="65"/>
        <end position="206"/>
    </location>
</feature>
<dbReference type="Gene3D" id="2.40.30.170">
    <property type="match status" value="1"/>
</dbReference>
<comment type="similarity">
    <text evidence="2">Belongs to the membrane fusion protein (MFP) (TC 8.A.1) family.</text>
</comment>
<dbReference type="Pfam" id="PF25876">
    <property type="entry name" value="HH_MFP_RND"/>
    <property type="match status" value="1"/>
</dbReference>
<proteinExistence type="inferred from homology"/>
<evidence type="ECO:0000256" key="2">
    <source>
        <dbReference type="ARBA" id="ARBA00009477"/>
    </source>
</evidence>
<dbReference type="Proteomes" id="UP000546007">
    <property type="component" value="Unassembled WGS sequence"/>
</dbReference>
<reference evidence="9 10" key="1">
    <citation type="submission" date="2020-08" db="EMBL/GenBank/DDBJ databases">
        <title>Genomic Encyclopedia of Type Strains, Phase IV (KMG-IV): sequencing the most valuable type-strain genomes for metagenomic binning, comparative biology and taxonomic classification.</title>
        <authorList>
            <person name="Goeker M."/>
        </authorList>
    </citation>
    <scope>NUCLEOTIDE SEQUENCE [LARGE SCALE GENOMIC DNA]</scope>
    <source>
        <strain evidence="9 10">DSM 105721</strain>
    </source>
</reference>
<dbReference type="GO" id="GO:0022857">
    <property type="term" value="F:transmembrane transporter activity"/>
    <property type="evidence" value="ECO:0007669"/>
    <property type="project" value="InterPro"/>
</dbReference>
<comment type="subcellular location">
    <subcellularLocation>
        <location evidence="1">Cell envelope</location>
    </subcellularLocation>
</comment>
<dbReference type="EMBL" id="JACIES010000001">
    <property type="protein sequence ID" value="MBB4024569.1"/>
    <property type="molecule type" value="Genomic_DNA"/>
</dbReference>
<evidence type="ECO:0000259" key="5">
    <source>
        <dbReference type="Pfam" id="PF25876"/>
    </source>
</evidence>
<dbReference type="PROSITE" id="PS51257">
    <property type="entry name" value="PROKAR_LIPOPROTEIN"/>
    <property type="match status" value="1"/>
</dbReference>
<evidence type="ECO:0000256" key="1">
    <source>
        <dbReference type="ARBA" id="ARBA00004196"/>
    </source>
</evidence>
<dbReference type="Pfam" id="PF25944">
    <property type="entry name" value="Beta-barrel_RND"/>
    <property type="match status" value="1"/>
</dbReference>
<name>A0A7W6HUG8_9BACT</name>
<feature type="signal peptide" evidence="4">
    <location>
        <begin position="1"/>
        <end position="25"/>
    </location>
</feature>
<dbReference type="GO" id="GO:0005886">
    <property type="term" value="C:plasma membrane"/>
    <property type="evidence" value="ECO:0007669"/>
    <property type="project" value="TreeGrafter"/>
</dbReference>
<protein>
    <submittedName>
        <fullName evidence="9">Membrane fusion protein (Multidrug efflux system)</fullName>
    </submittedName>
</protein>
<dbReference type="PANTHER" id="PTHR30158">
    <property type="entry name" value="ACRA/E-RELATED COMPONENT OF DRUG EFFLUX TRANSPORTER"/>
    <property type="match status" value="1"/>
</dbReference>
<dbReference type="GO" id="GO:0030313">
    <property type="term" value="C:cell envelope"/>
    <property type="evidence" value="ECO:0007669"/>
    <property type="project" value="UniProtKB-SubCell"/>
</dbReference>
<feature type="coiled-coil region" evidence="3">
    <location>
        <begin position="143"/>
        <end position="170"/>
    </location>
</feature>
<sequence length="391" mass="41717">MKIKKSMIILSQRLIVIMLGTALFACENKQAGHQAGVPEYAVITIEPSVSKLNNSYPATIKGCQDVEIRPNVSGFITKLCVDEGSVVKKGQTLFVIDPVQYEEAVNVARAAVKVAEAGVATAALTAENKKMLAQKNIISQYELQTAENTLAQQKANLAQAEAQLINAEKNLSYTQVSSPADGVIGKIPYRVGSLVSPSMATPLTTVSDNSKMFVYFSMNEKDLLKLTRQSNGATQGVLNQMPAVELQLVDGSIYSEKGKIETLSGVIDQTTGSASVRATFPNPNGILRSGGSGVILLPEESDNAIIIPQKATSEIQDKKFAFVVTDSSVVKTREITILPINDGKNYVVTSGLNIGDRIVVEGVGTSVRDGMSIKAITPAESAAKRQQAIAR</sequence>
<dbReference type="GeneID" id="93100785"/>
<dbReference type="Gene3D" id="2.40.420.20">
    <property type="match status" value="1"/>
</dbReference>
<dbReference type="InterPro" id="IPR058625">
    <property type="entry name" value="MdtA-like_BSH"/>
</dbReference>
<keyword evidence="3" id="KW-0175">Coiled coil</keyword>